<keyword evidence="4" id="KW-0560">Oxidoreductase</keyword>
<dbReference type="InterPro" id="IPR041621">
    <property type="entry name" value="PDH_E1_M"/>
</dbReference>
<proteinExistence type="predicted"/>
<evidence type="ECO:0000256" key="2">
    <source>
        <dbReference type="ARBA" id="ARBA00012281"/>
    </source>
</evidence>
<dbReference type="PANTHER" id="PTHR43825:SF3">
    <property type="entry name" value="PYRUVATE DEHYDROGENASE E1 COMPONENT"/>
    <property type="match status" value="1"/>
</dbReference>
<dbReference type="Pfam" id="PF17831">
    <property type="entry name" value="PDH_E1_M"/>
    <property type="match status" value="1"/>
</dbReference>
<keyword evidence="6" id="KW-0670">Pyruvate</keyword>
<evidence type="ECO:0000256" key="3">
    <source>
        <dbReference type="ARBA" id="ARBA00017172"/>
    </source>
</evidence>
<evidence type="ECO:0000259" key="10">
    <source>
        <dbReference type="Pfam" id="PF17831"/>
    </source>
</evidence>
<dbReference type="InterPro" id="IPR051157">
    <property type="entry name" value="PDH/Transketolase"/>
</dbReference>
<sequence>MEHHGGVIDRFTRQLPDSDPAETREWLDSFDSMVDVAGRRRARYILAKLLERAGKLNVGNAPPTWTPYVNTIATEDQPWFPGDEAIERRIRAFIRWNAAAMVVNANKVASGIGGHLSTFASSASLYEVGFNWFFRGKDDGRPGDHVYYQGHAAPGIYARGYLERRLHDEHLDRFRRELDGPGLSSYPHPRLMPDFWEFPTVSMGLGPINSIYHARFNRYLEGRRVDETADTRVWCLLGDGECDEPETLGAISLAGRANLGNLIWVVNCNLQRLDGPVRGNGQIIQELEGVFRGAGWNVIKVIWGSRWDELLLADVDGVLLNQMNTTVDGQYQRLATESGDYIRDNFFGPDPRLRSLVEHLSDEDLENLPRGGHDYQKIYAAYRAATEENEAPTVILAKTIKGWTLGEGFEARNATHQIKNMNRDQLLDLRERLQLAEEIPEESVTGDRAPYYRPDESSDEYTYMVERRRALGGSIPKRRIRNRRPLALPDPSVYDNLVGGSGGREASTTMALTRLLRDLMRDESFGARVVPIVPDEARTFGMDSLFREFGIYAPFGQLYEPVDHELLLSYREDSDGQILEEGITEAGSLASFIAAGTSYANLGVPMVPFFTFYSMFGFQRVGDLIWSAADSRARGFLVGATAGRTTLAGEGLQHQDGHSHVLASTVPACQAFDPAFAYELAAIVDDGLQCMYGHAHPADNEDVFYYLTVYNETYEMPPRPDHLSAAEIVAGLYRWADAPDRPLRASVVFSGPAHSAAREAADELAQRWGVGVDLWSATSYKRLREDALAADRYNRLHPGTPPRTPLVTSLLADGDGPVVAVTDYMTMVPDQVSRWVGRPFQTLGTDGFGRSDTRLALRRFFEVDAGHVVVAVLAALAEVGDVDPSVVAEAIDLHGIDSEAPDPGHHDTGPAPGHGVGHSTSPE</sequence>
<dbReference type="PANTHER" id="PTHR43825">
    <property type="entry name" value="PYRUVATE DEHYDROGENASE E1 COMPONENT"/>
    <property type="match status" value="1"/>
</dbReference>
<evidence type="ECO:0000256" key="4">
    <source>
        <dbReference type="ARBA" id="ARBA00023002"/>
    </source>
</evidence>
<feature type="compositionally biased region" description="Basic and acidic residues" evidence="8">
    <location>
        <begin position="896"/>
        <end position="908"/>
    </location>
</feature>
<reference evidence="12" key="1">
    <citation type="submission" date="2018-05" db="EMBL/GenBank/DDBJ databases">
        <authorList>
            <person name="Lanie J.A."/>
            <person name="Ng W.-L."/>
            <person name="Kazmierczak K.M."/>
            <person name="Andrzejewski T.M."/>
            <person name="Davidsen T.M."/>
            <person name="Wayne K.J."/>
            <person name="Tettelin H."/>
            <person name="Glass J.I."/>
            <person name="Rusch D."/>
            <person name="Podicherti R."/>
            <person name="Tsui H.-C.T."/>
            <person name="Winkler M.E."/>
        </authorList>
    </citation>
    <scope>NUCLEOTIDE SEQUENCE</scope>
</reference>
<evidence type="ECO:0000256" key="8">
    <source>
        <dbReference type="SAM" id="MobiDB-lite"/>
    </source>
</evidence>
<feature type="compositionally biased region" description="Basic and acidic residues" evidence="8">
    <location>
        <begin position="1"/>
        <end position="12"/>
    </location>
</feature>
<dbReference type="InterPro" id="IPR055152">
    <property type="entry name" value="Transketolase-like_C_2"/>
</dbReference>
<dbReference type="AlphaFoldDB" id="A0A381V2B7"/>
<feature type="domain" description="Transketolase N-terminal" evidence="9">
    <location>
        <begin position="197"/>
        <end position="304"/>
    </location>
</feature>
<dbReference type="Gene3D" id="3.40.50.970">
    <property type="match status" value="2"/>
</dbReference>
<dbReference type="InterPro" id="IPR035807">
    <property type="entry name" value="PDC_E1_N"/>
</dbReference>
<dbReference type="Pfam" id="PF22613">
    <property type="entry name" value="Transketolase_C_1"/>
    <property type="match status" value="1"/>
</dbReference>
<evidence type="ECO:0000259" key="11">
    <source>
        <dbReference type="Pfam" id="PF22613"/>
    </source>
</evidence>
<dbReference type="Gene3D" id="3.40.50.920">
    <property type="match status" value="1"/>
</dbReference>
<feature type="domain" description="Transketolase-like C-terminal" evidence="11">
    <location>
        <begin position="731"/>
        <end position="864"/>
    </location>
</feature>
<name>A0A381V2B7_9ZZZZ</name>
<dbReference type="EMBL" id="UINC01007674">
    <property type="protein sequence ID" value="SVA34546.1"/>
    <property type="molecule type" value="Genomic_DNA"/>
</dbReference>
<dbReference type="Pfam" id="PF00456">
    <property type="entry name" value="Transketolase_N"/>
    <property type="match status" value="1"/>
</dbReference>
<dbReference type="GO" id="GO:0004739">
    <property type="term" value="F:pyruvate dehydrogenase (acetyl-transferring) activity"/>
    <property type="evidence" value="ECO:0007669"/>
    <property type="project" value="UniProtKB-EC"/>
</dbReference>
<dbReference type="SUPFAM" id="SSF52518">
    <property type="entry name" value="Thiamin diphosphate-binding fold (THDP-binding)"/>
    <property type="match status" value="2"/>
</dbReference>
<evidence type="ECO:0000256" key="1">
    <source>
        <dbReference type="ARBA" id="ARBA00001964"/>
    </source>
</evidence>
<evidence type="ECO:0000256" key="6">
    <source>
        <dbReference type="ARBA" id="ARBA00023317"/>
    </source>
</evidence>
<dbReference type="SUPFAM" id="SSF52922">
    <property type="entry name" value="TK C-terminal domain-like"/>
    <property type="match status" value="1"/>
</dbReference>
<accession>A0A381V2B7</accession>
<evidence type="ECO:0000259" key="9">
    <source>
        <dbReference type="Pfam" id="PF00456"/>
    </source>
</evidence>
<comment type="catalytic activity">
    <reaction evidence="7">
        <text>N(6)-[(R)-lipoyl]-L-lysyl-[protein] + pyruvate + H(+) = N(6)-[(R)-S(8)-acetyldihydrolipoyl]-L-lysyl-[protein] + CO2</text>
        <dbReference type="Rhea" id="RHEA:19189"/>
        <dbReference type="Rhea" id="RHEA-COMP:10474"/>
        <dbReference type="Rhea" id="RHEA-COMP:10478"/>
        <dbReference type="ChEBI" id="CHEBI:15361"/>
        <dbReference type="ChEBI" id="CHEBI:15378"/>
        <dbReference type="ChEBI" id="CHEBI:16526"/>
        <dbReference type="ChEBI" id="CHEBI:83099"/>
        <dbReference type="ChEBI" id="CHEBI:83111"/>
        <dbReference type="EC" id="1.2.4.1"/>
    </reaction>
</comment>
<protein>
    <recommendedName>
        <fullName evidence="3">Pyruvate dehydrogenase E1 component</fullName>
        <ecNumber evidence="2">1.2.4.1</ecNumber>
    </recommendedName>
</protein>
<evidence type="ECO:0000313" key="12">
    <source>
        <dbReference type="EMBL" id="SVA34546.1"/>
    </source>
</evidence>
<feature type="region of interest" description="Disordered" evidence="8">
    <location>
        <begin position="1"/>
        <end position="21"/>
    </location>
</feature>
<dbReference type="InterPro" id="IPR005474">
    <property type="entry name" value="Transketolase_N"/>
</dbReference>
<dbReference type="PIRSF" id="PIRSF000156">
    <property type="entry name" value="Pyruvate_dh_E1"/>
    <property type="match status" value="1"/>
</dbReference>
<dbReference type="InterPro" id="IPR029061">
    <property type="entry name" value="THDP-binding"/>
</dbReference>
<evidence type="ECO:0000256" key="5">
    <source>
        <dbReference type="ARBA" id="ARBA00023052"/>
    </source>
</evidence>
<dbReference type="FunFam" id="3.40.50.970:FF:000011">
    <property type="entry name" value="Pyruvate dehydrogenase E1 component"/>
    <property type="match status" value="1"/>
</dbReference>
<dbReference type="EC" id="1.2.4.1" evidence="2"/>
<evidence type="ECO:0000256" key="7">
    <source>
        <dbReference type="ARBA" id="ARBA00051231"/>
    </source>
</evidence>
<feature type="domain" description="Pyruvate dehydrogenase E1 component middle" evidence="10">
    <location>
        <begin position="493"/>
        <end position="717"/>
    </location>
</feature>
<dbReference type="NCBIfam" id="TIGR00759">
    <property type="entry name" value="aceE"/>
    <property type="match status" value="1"/>
</dbReference>
<organism evidence="12">
    <name type="scientific">marine metagenome</name>
    <dbReference type="NCBI Taxonomy" id="408172"/>
    <lineage>
        <taxon>unclassified sequences</taxon>
        <taxon>metagenomes</taxon>
        <taxon>ecological metagenomes</taxon>
    </lineage>
</organism>
<dbReference type="InterPro" id="IPR004660">
    <property type="entry name" value="PDH_E1"/>
</dbReference>
<dbReference type="CDD" id="cd02017">
    <property type="entry name" value="TPP_E1_EcPDC_like"/>
    <property type="match status" value="1"/>
</dbReference>
<feature type="region of interest" description="Disordered" evidence="8">
    <location>
        <begin position="896"/>
        <end position="923"/>
    </location>
</feature>
<dbReference type="InterPro" id="IPR009014">
    <property type="entry name" value="Transketo_C/PFOR_II"/>
</dbReference>
<keyword evidence="5" id="KW-0786">Thiamine pyrophosphate</keyword>
<gene>
    <name evidence="12" type="ORF">METZ01_LOCUS87400</name>
</gene>
<comment type="cofactor">
    <cofactor evidence="1">
        <name>thiamine diphosphate</name>
        <dbReference type="ChEBI" id="CHEBI:58937"/>
    </cofactor>
</comment>